<sequence length="878" mass="102186">MFQNKRMKCVIDHIRDGSNFRVSVELDQNGKKKMNQDDKNNTSNEIENTLTNNSGSNNNKKKKNETSRKKKNSNNNSNENLTDKTVVNSKYLTVYYFSFTLCGIIVDMFKKEVINNVETVKEEIYASETKKFVETRLLNRDIEFEIKHMDNNNNLYGNIYYKLGNICISLLKNGYAYINDYTINYVENPLDYKKALKEAIHLRKKRWINYSEKKVDYEKEYHTTVIEVVFGDVIIVDYENEERRLYLASIKCEKHSSDLRNNSLCIAAKNFLKNQIVGQKVKIVTEYIRTPQTNSDGYIPQCSDDKGRMHFVSVYKLEKKKNENAVHEVVINKWEENEGKKKKNKKGTKKNDTTGADPNANVNTNTNANANATNNVESKQIKKKVEENLNNEHVEENGTEKYINMNEQLVEKGLAKVMKHRQDDDKAENYYHLQELEKEAEEKKVGRFSPNVDIIKINNISGNENAQRARSFENVLNKFNNLNATVDFIYSANKYKLYIPSQNLLINFILLGINIQKINLKELSSIELKHKQNHNHLNAKNHSLKNDQQTMLTEGGKVNKKEKLEYKEIALQAYMYTRKMLMQRNVQISIMTCDKGGNFIGILKIKNKDYAIHLLSLGYGTINELGLNNTSERNSYVKAAEEAKKKKKNIWAIEKSEEDNNNTLNNETDLLTYDNIYYCSYVSDVDNICVQLKSKQEELKKLQDEINKIPNLESSSNYILSEINKNTLVVAKYIDNCYYRALILQVNKHKKKAVVKYIDFGNEDEVDFVDIKKLSDQFSLKTYPGFGIKVALSGLKMPLENKNDLIIYIQKLLLDKYLYVKFEKKITNVYHVVFYDYEQFTSHKNVRSVNEEIVFNGICYVDNLSDTKIFEKLKKEEV</sequence>
<feature type="compositionally biased region" description="Basic and acidic residues" evidence="2">
    <location>
        <begin position="28"/>
        <end position="40"/>
    </location>
</feature>
<dbReference type="FunFam" id="2.30.30.140:FF:000018">
    <property type="entry name" value="Serine/threonine-protein kinase 31"/>
    <property type="match status" value="1"/>
</dbReference>
<dbReference type="Ensembl" id="ENSPTET00000007372.1">
    <property type="protein sequence ID" value="ENSPTEP00000004765.1"/>
    <property type="gene ID" value="ENSPTEG00000005552.1"/>
</dbReference>
<dbReference type="GO" id="GO:0005634">
    <property type="term" value="C:nucleus"/>
    <property type="evidence" value="ECO:0007669"/>
    <property type="project" value="TreeGrafter"/>
</dbReference>
<feature type="compositionally biased region" description="Low complexity" evidence="2">
    <location>
        <begin position="353"/>
        <end position="376"/>
    </location>
</feature>
<feature type="domain" description="Tudor" evidence="3">
    <location>
        <begin position="721"/>
        <end position="781"/>
    </location>
</feature>
<dbReference type="Gene3D" id="2.40.50.90">
    <property type="match status" value="4"/>
</dbReference>
<evidence type="ECO:0000259" key="3">
    <source>
        <dbReference type="PROSITE" id="PS50304"/>
    </source>
</evidence>
<dbReference type="GO" id="GO:0006402">
    <property type="term" value="P:mRNA catabolic process"/>
    <property type="evidence" value="ECO:0007669"/>
    <property type="project" value="TreeGrafter"/>
</dbReference>
<dbReference type="PROSITE" id="PS50304">
    <property type="entry name" value="TUDOR"/>
    <property type="match status" value="1"/>
</dbReference>
<evidence type="ECO:0000313" key="5">
    <source>
        <dbReference type="Ensembl" id="ENSPTEP00000004765.1"/>
    </source>
</evidence>
<dbReference type="Proteomes" id="UP000694416">
    <property type="component" value="Unplaced"/>
</dbReference>
<dbReference type="SMART" id="SM00333">
    <property type="entry name" value="TUDOR"/>
    <property type="match status" value="1"/>
</dbReference>
<dbReference type="Pfam" id="PF00567">
    <property type="entry name" value="TUDOR"/>
    <property type="match status" value="1"/>
</dbReference>
<name>A0A8C9GNL4_9PRIM</name>
<accession>A0A8C9GNL4</accession>
<evidence type="ECO:0008006" key="7">
    <source>
        <dbReference type="Google" id="ProtNLM"/>
    </source>
</evidence>
<dbReference type="SUPFAM" id="SSF63748">
    <property type="entry name" value="Tudor/PWWP/MBT"/>
    <property type="match status" value="1"/>
</dbReference>
<dbReference type="InterPro" id="IPR016071">
    <property type="entry name" value="Staphylococal_nuclease_OB-fold"/>
</dbReference>
<reference evidence="5" key="2">
    <citation type="submission" date="2025-09" db="UniProtKB">
        <authorList>
            <consortium name="Ensembl"/>
        </authorList>
    </citation>
    <scope>IDENTIFICATION</scope>
</reference>
<dbReference type="Pfam" id="PF00565">
    <property type="entry name" value="SNase"/>
    <property type="match status" value="2"/>
</dbReference>
<dbReference type="PANTHER" id="PTHR12302">
    <property type="entry name" value="EBNA2 BINDING PROTEIN P100"/>
    <property type="match status" value="1"/>
</dbReference>
<dbReference type="AlphaFoldDB" id="A0A8C9GNL4"/>
<evidence type="ECO:0000256" key="2">
    <source>
        <dbReference type="SAM" id="MobiDB-lite"/>
    </source>
</evidence>
<protein>
    <recommendedName>
        <fullName evidence="7">Tudor staphylococcal nuclease</fullName>
    </recommendedName>
</protein>
<keyword evidence="1" id="KW-0175">Coiled coil</keyword>
<dbReference type="GO" id="GO:0003723">
    <property type="term" value="F:RNA binding"/>
    <property type="evidence" value="ECO:0007669"/>
    <property type="project" value="TreeGrafter"/>
</dbReference>
<dbReference type="PROSITE" id="PS50830">
    <property type="entry name" value="TNASE_3"/>
    <property type="match status" value="1"/>
</dbReference>
<dbReference type="Gene3D" id="2.30.30.140">
    <property type="match status" value="1"/>
</dbReference>
<keyword evidence="6" id="KW-1185">Reference proteome</keyword>
<evidence type="ECO:0000259" key="4">
    <source>
        <dbReference type="PROSITE" id="PS50830"/>
    </source>
</evidence>
<dbReference type="InterPro" id="IPR035437">
    <property type="entry name" value="SNase_OB-fold_sf"/>
</dbReference>
<dbReference type="SUPFAM" id="SSF50199">
    <property type="entry name" value="Staphylococcal nuclease"/>
    <property type="match status" value="3"/>
</dbReference>
<dbReference type="GO" id="GO:0004518">
    <property type="term" value="F:nuclease activity"/>
    <property type="evidence" value="ECO:0007669"/>
    <property type="project" value="TreeGrafter"/>
</dbReference>
<reference evidence="5" key="1">
    <citation type="submission" date="2025-08" db="UniProtKB">
        <authorList>
            <consortium name="Ensembl"/>
        </authorList>
    </citation>
    <scope>IDENTIFICATION</scope>
</reference>
<feature type="region of interest" description="Disordered" evidence="2">
    <location>
        <begin position="28"/>
        <end position="81"/>
    </location>
</feature>
<organism evidence="5 6">
    <name type="scientific">Piliocolobus tephrosceles</name>
    <name type="common">Ugandan red Colobus</name>
    <dbReference type="NCBI Taxonomy" id="591936"/>
    <lineage>
        <taxon>Eukaryota</taxon>
        <taxon>Metazoa</taxon>
        <taxon>Chordata</taxon>
        <taxon>Craniata</taxon>
        <taxon>Vertebrata</taxon>
        <taxon>Euteleostomi</taxon>
        <taxon>Mammalia</taxon>
        <taxon>Eutheria</taxon>
        <taxon>Euarchontoglires</taxon>
        <taxon>Primates</taxon>
        <taxon>Haplorrhini</taxon>
        <taxon>Catarrhini</taxon>
        <taxon>Cercopithecidae</taxon>
        <taxon>Colobinae</taxon>
        <taxon>Piliocolobus</taxon>
    </lineage>
</organism>
<evidence type="ECO:0000313" key="6">
    <source>
        <dbReference type="Proteomes" id="UP000694416"/>
    </source>
</evidence>
<feature type="coiled-coil region" evidence="1">
    <location>
        <begin position="685"/>
        <end position="712"/>
    </location>
</feature>
<feature type="region of interest" description="Disordered" evidence="2">
    <location>
        <begin position="337"/>
        <end position="378"/>
    </location>
</feature>
<proteinExistence type="predicted"/>
<feature type="compositionally biased region" description="Low complexity" evidence="2">
    <location>
        <begin position="48"/>
        <end position="58"/>
    </location>
</feature>
<dbReference type="PANTHER" id="PTHR12302:SF2">
    <property type="entry name" value="STAPHYLOCOCCAL NUCLEASE DOMAIN-CONTAINING PROTEIN 1"/>
    <property type="match status" value="1"/>
</dbReference>
<dbReference type="InterPro" id="IPR002999">
    <property type="entry name" value="Tudor"/>
</dbReference>
<evidence type="ECO:0000256" key="1">
    <source>
        <dbReference type="SAM" id="Coils"/>
    </source>
</evidence>
<feature type="compositionally biased region" description="Basic residues" evidence="2">
    <location>
        <begin position="59"/>
        <end position="72"/>
    </location>
</feature>
<dbReference type="SMART" id="SM00318">
    <property type="entry name" value="SNc"/>
    <property type="match status" value="1"/>
</dbReference>
<dbReference type="GO" id="GO:0005829">
    <property type="term" value="C:cytosol"/>
    <property type="evidence" value="ECO:0007669"/>
    <property type="project" value="TreeGrafter"/>
</dbReference>
<feature type="domain" description="TNase-like" evidence="4">
    <location>
        <begin position="480"/>
        <end position="653"/>
    </location>
</feature>